<proteinExistence type="predicted"/>
<dbReference type="EMBL" id="JARJCM010000120">
    <property type="protein sequence ID" value="KAJ7027723.1"/>
    <property type="molecule type" value="Genomic_DNA"/>
</dbReference>
<dbReference type="AlphaFoldDB" id="A0AAD6SIN4"/>
<comment type="caution">
    <text evidence="1">The sequence shown here is derived from an EMBL/GenBank/DDBJ whole genome shotgun (WGS) entry which is preliminary data.</text>
</comment>
<reference evidence="1" key="1">
    <citation type="submission" date="2023-03" db="EMBL/GenBank/DDBJ databases">
        <title>Massive genome expansion in bonnet fungi (Mycena s.s.) driven by repeated elements and novel gene families across ecological guilds.</title>
        <authorList>
            <consortium name="Lawrence Berkeley National Laboratory"/>
            <person name="Harder C.B."/>
            <person name="Miyauchi S."/>
            <person name="Viragh M."/>
            <person name="Kuo A."/>
            <person name="Thoen E."/>
            <person name="Andreopoulos B."/>
            <person name="Lu D."/>
            <person name="Skrede I."/>
            <person name="Drula E."/>
            <person name="Henrissat B."/>
            <person name="Morin E."/>
            <person name="Kohler A."/>
            <person name="Barry K."/>
            <person name="LaButti K."/>
            <person name="Morin E."/>
            <person name="Salamov A."/>
            <person name="Lipzen A."/>
            <person name="Mereny Z."/>
            <person name="Hegedus B."/>
            <person name="Baldrian P."/>
            <person name="Stursova M."/>
            <person name="Weitz H."/>
            <person name="Taylor A."/>
            <person name="Grigoriev I.V."/>
            <person name="Nagy L.G."/>
            <person name="Martin F."/>
            <person name="Kauserud H."/>
        </authorList>
    </citation>
    <scope>NUCLEOTIDE SEQUENCE</scope>
    <source>
        <strain evidence="1">CBHHK200</strain>
    </source>
</reference>
<protein>
    <submittedName>
        <fullName evidence="1">Uncharacterized protein</fullName>
    </submittedName>
</protein>
<keyword evidence="2" id="KW-1185">Reference proteome</keyword>
<name>A0AAD6SIN4_9AGAR</name>
<organism evidence="1 2">
    <name type="scientific">Mycena alexandri</name>
    <dbReference type="NCBI Taxonomy" id="1745969"/>
    <lineage>
        <taxon>Eukaryota</taxon>
        <taxon>Fungi</taxon>
        <taxon>Dikarya</taxon>
        <taxon>Basidiomycota</taxon>
        <taxon>Agaricomycotina</taxon>
        <taxon>Agaricomycetes</taxon>
        <taxon>Agaricomycetidae</taxon>
        <taxon>Agaricales</taxon>
        <taxon>Marasmiineae</taxon>
        <taxon>Mycenaceae</taxon>
        <taxon>Mycena</taxon>
    </lineage>
</organism>
<evidence type="ECO:0000313" key="1">
    <source>
        <dbReference type="EMBL" id="KAJ7027723.1"/>
    </source>
</evidence>
<dbReference type="Proteomes" id="UP001218188">
    <property type="component" value="Unassembled WGS sequence"/>
</dbReference>
<sequence>MLGGRHYTLTFLNTDHTPLPSMEQRPGMHSSPTLDINTADPGNAIVWDVLRAHVAVALRAASTESFGWQALLREFQFRIEHCPRSAGSRSETWKAYGKPRMHGVVETLIGHVEIDDLIYADQESVQARLANGQLIFELMAKAVERHCFVRMTVEVQVAWNPQNQVVGVEQVLARALQIKQQHDGVGC</sequence>
<gene>
    <name evidence="1" type="ORF">C8F04DRAFT_1399374</name>
</gene>
<evidence type="ECO:0000313" key="2">
    <source>
        <dbReference type="Proteomes" id="UP001218188"/>
    </source>
</evidence>
<accession>A0AAD6SIN4</accession>